<dbReference type="RefSeq" id="WP_213519527.1">
    <property type="nucleotide sequence ID" value="NZ_BOSE01000011.1"/>
</dbReference>
<feature type="coiled-coil region" evidence="5">
    <location>
        <begin position="154"/>
        <end position="191"/>
    </location>
</feature>
<evidence type="ECO:0000259" key="6">
    <source>
        <dbReference type="Pfam" id="PF01814"/>
    </source>
</evidence>
<dbReference type="GO" id="GO:0005737">
    <property type="term" value="C:cytoplasm"/>
    <property type="evidence" value="ECO:0007669"/>
    <property type="project" value="UniProtKB-SubCell"/>
</dbReference>
<dbReference type="InterPro" id="IPR019903">
    <property type="entry name" value="RIC_family"/>
</dbReference>
<dbReference type="PANTHER" id="PTHR36438">
    <property type="entry name" value="IRON-SULFUR CLUSTER REPAIR PROTEIN YTFE"/>
    <property type="match status" value="1"/>
</dbReference>
<protein>
    <submittedName>
        <fullName evidence="7">Iron-sulfur cluster repair di-iron protein</fullName>
    </submittedName>
</protein>
<dbReference type="GO" id="GO:0046872">
    <property type="term" value="F:metal ion binding"/>
    <property type="evidence" value="ECO:0007669"/>
    <property type="project" value="UniProtKB-KW"/>
</dbReference>
<gene>
    <name evidence="7" type="ORF">J40TS1_45100</name>
</gene>
<evidence type="ECO:0000256" key="3">
    <source>
        <dbReference type="ARBA" id="ARBA00022723"/>
    </source>
</evidence>
<evidence type="ECO:0000313" key="7">
    <source>
        <dbReference type="EMBL" id="GIP18868.1"/>
    </source>
</evidence>
<keyword evidence="4" id="KW-0408">Iron</keyword>
<evidence type="ECO:0000256" key="2">
    <source>
        <dbReference type="ARBA" id="ARBA00022490"/>
    </source>
</evidence>
<evidence type="ECO:0000256" key="5">
    <source>
        <dbReference type="SAM" id="Coils"/>
    </source>
</evidence>
<evidence type="ECO:0000256" key="1">
    <source>
        <dbReference type="ARBA" id="ARBA00004496"/>
    </source>
</evidence>
<organism evidence="7 8">
    <name type="scientific">Paenibacillus montaniterrae</name>
    <dbReference type="NCBI Taxonomy" id="429341"/>
    <lineage>
        <taxon>Bacteria</taxon>
        <taxon>Bacillati</taxon>
        <taxon>Bacillota</taxon>
        <taxon>Bacilli</taxon>
        <taxon>Bacillales</taxon>
        <taxon>Paenibacillaceae</taxon>
        <taxon>Paenibacillus</taxon>
    </lineage>
</organism>
<dbReference type="InterPro" id="IPR038062">
    <property type="entry name" value="ScdA-like_N_sf"/>
</dbReference>
<dbReference type="Pfam" id="PF04405">
    <property type="entry name" value="ScdA_N"/>
    <property type="match status" value="1"/>
</dbReference>
<dbReference type="AlphaFoldDB" id="A0A919YRP8"/>
<dbReference type="InterPro" id="IPR012312">
    <property type="entry name" value="Hemerythrin-like"/>
</dbReference>
<dbReference type="Pfam" id="PF01814">
    <property type="entry name" value="Hemerythrin"/>
    <property type="match status" value="1"/>
</dbReference>
<dbReference type="Gene3D" id="1.20.120.520">
    <property type="entry name" value="nmb1532 protein domain like"/>
    <property type="match status" value="1"/>
</dbReference>
<dbReference type="SUPFAM" id="SSF140683">
    <property type="entry name" value="SP0561-like"/>
    <property type="match status" value="1"/>
</dbReference>
<accession>A0A919YRP8</accession>
<dbReference type="PANTHER" id="PTHR36438:SF1">
    <property type="entry name" value="IRON-SULFUR CLUSTER REPAIR PROTEIN YTFE"/>
    <property type="match status" value="1"/>
</dbReference>
<proteinExistence type="predicted"/>
<reference evidence="7" key="1">
    <citation type="submission" date="2021-03" db="EMBL/GenBank/DDBJ databases">
        <title>Antimicrobial resistance genes in bacteria isolated from Japanese honey, and their potential for conferring macrolide and lincosamide resistance in the American foulbrood pathogen Paenibacillus larvae.</title>
        <authorList>
            <person name="Okamoto M."/>
            <person name="Kumagai M."/>
            <person name="Kanamori H."/>
            <person name="Takamatsu D."/>
        </authorList>
    </citation>
    <scope>NUCLEOTIDE SEQUENCE</scope>
    <source>
        <strain evidence="7">J40TS1</strain>
    </source>
</reference>
<evidence type="ECO:0000256" key="4">
    <source>
        <dbReference type="ARBA" id="ARBA00023004"/>
    </source>
</evidence>
<keyword evidence="8" id="KW-1185">Reference proteome</keyword>
<comment type="caution">
    <text evidence="7">The sequence shown here is derived from an EMBL/GenBank/DDBJ whole genome shotgun (WGS) entry which is preliminary data.</text>
</comment>
<keyword evidence="2" id="KW-0963">Cytoplasm</keyword>
<dbReference type="EMBL" id="BOSE01000011">
    <property type="protein sequence ID" value="GIP18868.1"/>
    <property type="molecule type" value="Genomic_DNA"/>
</dbReference>
<feature type="domain" description="Hemerythrin-like" evidence="6">
    <location>
        <begin position="84"/>
        <end position="231"/>
    </location>
</feature>
<evidence type="ECO:0000313" key="8">
    <source>
        <dbReference type="Proteomes" id="UP000683139"/>
    </source>
</evidence>
<sequence length="236" mass="26855">MVKVFDGNEKVGELVAAFPGASNLLKSYKIDFCCGGDRVLSAALEQKSIDAGQFLQALNQLYNESLKRAQRDTDWRHAAYSELIDHVIATHHAYLNEELPLLGHFVTKILRVHGTEHPELSSLHTLFSKLRSELEQHLIAEEEVVFPLIKQYEQSGAQELLQQVRSAIDELEDEHEQAGQLLKEIRDVTNDFTLPAEACRTYTLTFQKLEELESDMFQHVHLENNIMFARLLAAEA</sequence>
<keyword evidence="5" id="KW-0175">Coiled coil</keyword>
<dbReference type="Proteomes" id="UP000683139">
    <property type="component" value="Unassembled WGS sequence"/>
</dbReference>
<keyword evidence="3" id="KW-0479">Metal-binding</keyword>
<dbReference type="NCBIfam" id="TIGR03652">
    <property type="entry name" value="FeS_repair_RIC"/>
    <property type="match status" value="1"/>
</dbReference>
<comment type="subcellular location">
    <subcellularLocation>
        <location evidence="1">Cytoplasm</location>
    </subcellularLocation>
</comment>
<name>A0A919YRP8_9BACL</name>